<dbReference type="NCBIfam" id="NF001095">
    <property type="entry name" value="PRK00124.1"/>
    <property type="match status" value="1"/>
</dbReference>
<dbReference type="PANTHER" id="PTHR35146:SF1">
    <property type="entry name" value="UPF0178 PROTEIN YAII"/>
    <property type="match status" value="1"/>
</dbReference>
<evidence type="ECO:0000313" key="4">
    <source>
        <dbReference type="Proteomes" id="UP001349262"/>
    </source>
</evidence>
<comment type="caution">
    <text evidence="3">The sequence shown here is derived from an EMBL/GenBank/DDBJ whole genome shotgun (WGS) entry which is preliminary data.</text>
</comment>
<dbReference type="Pfam" id="PF02639">
    <property type="entry name" value="DUF188"/>
    <property type="match status" value="1"/>
</dbReference>
<organism evidence="3 4">
    <name type="scientific">Methylobacterium radiotolerans</name>
    <dbReference type="NCBI Taxonomy" id="31998"/>
    <lineage>
        <taxon>Bacteria</taxon>
        <taxon>Pseudomonadati</taxon>
        <taxon>Pseudomonadota</taxon>
        <taxon>Alphaproteobacteria</taxon>
        <taxon>Hyphomicrobiales</taxon>
        <taxon>Methylobacteriaceae</taxon>
        <taxon>Methylobacterium</taxon>
    </lineage>
</organism>
<reference evidence="3 4" key="1">
    <citation type="journal article" date="2012" name="Genet. Mol. Biol.">
        <title>Analysis of 16S rRNA and mxaF genes revealing insights into Methylobacterium niche-specific plant association.</title>
        <authorList>
            <person name="Dourado M.N."/>
            <person name="Andreote F.D."/>
            <person name="Dini-Andreote F."/>
            <person name="Conti R."/>
            <person name="Araujo J.M."/>
            <person name="Araujo W.L."/>
        </authorList>
    </citation>
    <scope>NUCLEOTIDE SEQUENCE [LARGE SCALE GENOMIC DNA]</scope>
    <source>
        <strain evidence="3 4">SR1.6/4</strain>
    </source>
</reference>
<dbReference type="EMBL" id="MLBY01000004">
    <property type="protein sequence ID" value="MEE7457859.1"/>
    <property type="molecule type" value="Genomic_DNA"/>
</dbReference>
<sequence length="160" mass="17196">MSEDATAPVIAIYVDADACPVKDEVYRVAARYRLHVYVVSNGFLNLPREAWIERVVVGDKFDAADDWIAERVGRGSVVITADVPLASRCVKAGAVALAPNGKAFTESSVGLALATRNLMQDLREAGAITGGPRPFSPKDRSAFLGALDRVVVRLKRDLGL</sequence>
<dbReference type="InterPro" id="IPR003791">
    <property type="entry name" value="UPF0178"/>
</dbReference>
<accession>A0ABU7TC23</accession>
<dbReference type="CDD" id="cd18720">
    <property type="entry name" value="PIN_YqxD-like"/>
    <property type="match status" value="1"/>
</dbReference>
<comment type="similarity">
    <text evidence="1 2">Belongs to the UPF0178 family.</text>
</comment>
<evidence type="ECO:0000256" key="2">
    <source>
        <dbReference type="HAMAP-Rule" id="MF_00489"/>
    </source>
</evidence>
<keyword evidence="4" id="KW-1185">Reference proteome</keyword>
<gene>
    <name evidence="3" type="ORF">MRSR164_14070</name>
</gene>
<protein>
    <recommendedName>
        <fullName evidence="2">UPF0178 protein MRSR164_14070</fullName>
    </recommendedName>
</protein>
<dbReference type="HAMAP" id="MF_00489">
    <property type="entry name" value="UPF0178"/>
    <property type="match status" value="1"/>
</dbReference>
<dbReference type="PANTHER" id="PTHR35146">
    <property type="entry name" value="UPF0178 PROTEIN YAII"/>
    <property type="match status" value="1"/>
</dbReference>
<evidence type="ECO:0000256" key="1">
    <source>
        <dbReference type="ARBA" id="ARBA00008522"/>
    </source>
</evidence>
<dbReference type="Proteomes" id="UP001349262">
    <property type="component" value="Unassembled WGS sequence"/>
</dbReference>
<proteinExistence type="inferred from homology"/>
<evidence type="ECO:0000313" key="3">
    <source>
        <dbReference type="EMBL" id="MEE7457859.1"/>
    </source>
</evidence>
<name>A0ABU7TC23_9HYPH</name>